<feature type="domain" description="PDZ" evidence="3">
    <location>
        <begin position="161"/>
        <end position="233"/>
    </location>
</feature>
<reference evidence="4 5" key="1">
    <citation type="submission" date="2024-02" db="EMBL/GenBank/DDBJ databases">
        <title>Haloferula sargassicola NBRC 104335.</title>
        <authorList>
            <person name="Ichikawa N."/>
            <person name="Katano-Makiyama Y."/>
            <person name="Hidaka K."/>
        </authorList>
    </citation>
    <scope>NUCLEOTIDE SEQUENCE [LARGE SCALE GENOMIC DNA]</scope>
    <source>
        <strain evidence="4 5">NBRC 104335</strain>
    </source>
</reference>
<dbReference type="InterPro" id="IPR009003">
    <property type="entry name" value="Peptidase_S1_PA"/>
</dbReference>
<dbReference type="InterPro" id="IPR036034">
    <property type="entry name" value="PDZ_sf"/>
</dbReference>
<dbReference type="Pfam" id="PF13180">
    <property type="entry name" value="PDZ_2"/>
    <property type="match status" value="1"/>
</dbReference>
<gene>
    <name evidence="4" type="ORF">Hsar01_02802</name>
</gene>
<feature type="chain" id="PRO_5046535458" description="PDZ domain-containing protein" evidence="2">
    <location>
        <begin position="21"/>
        <end position="338"/>
    </location>
</feature>
<dbReference type="InterPro" id="IPR043504">
    <property type="entry name" value="Peptidase_S1_PA_chymotrypsin"/>
</dbReference>
<proteinExistence type="inferred from homology"/>
<dbReference type="Gene3D" id="2.40.10.120">
    <property type="match status" value="1"/>
</dbReference>
<comment type="similarity">
    <text evidence="1">Belongs to the peptidase S1C family.</text>
</comment>
<feature type="signal peptide" evidence="2">
    <location>
        <begin position="1"/>
        <end position="20"/>
    </location>
</feature>
<dbReference type="RefSeq" id="WP_353567678.1">
    <property type="nucleotide sequence ID" value="NZ_BAABRI010000015.1"/>
</dbReference>
<sequence>MLRTTLHAVLAGMLVTSAPAAMTLESGVRMGGREMHAAFEDVQPFLQSGSAVFKRGNHEIIFGVVVSPEGHLLTKASELGAIEDLKVVIGDRIYEQPVLLAVDPQWDVALVKVSGVGLQPVDLGRTEDLERGEWLVANGATTRRYRRVQVGMVAASPREVKPNGGAVLGIVFKEDGGLVVSAVSEGSGAEKAGIQEGDKLLAIDGRDVAKREEVLEILEDKRVGQSLAVRVERDGGPVELKVVLAGRTQVFGEEETRNDHMSGDFSMRRTGFPRIMQHDIIGNSRFMGGPVLDLDGRCVGMNIARFSRCETYAIPALELQQLVRSLMDEAQRKANAGA</sequence>
<evidence type="ECO:0000313" key="4">
    <source>
        <dbReference type="EMBL" id="GAA5483568.1"/>
    </source>
</evidence>
<comment type="caution">
    <text evidence="4">The sequence shown here is derived from an EMBL/GenBank/DDBJ whole genome shotgun (WGS) entry which is preliminary data.</text>
</comment>
<dbReference type="Gene3D" id="2.30.42.10">
    <property type="match status" value="1"/>
</dbReference>
<dbReference type="SMART" id="SM00228">
    <property type="entry name" value="PDZ"/>
    <property type="match status" value="1"/>
</dbReference>
<evidence type="ECO:0000256" key="2">
    <source>
        <dbReference type="SAM" id="SignalP"/>
    </source>
</evidence>
<evidence type="ECO:0000259" key="3">
    <source>
        <dbReference type="PROSITE" id="PS50106"/>
    </source>
</evidence>
<dbReference type="SUPFAM" id="SSF50494">
    <property type="entry name" value="Trypsin-like serine proteases"/>
    <property type="match status" value="1"/>
</dbReference>
<dbReference type="PANTHER" id="PTHR22939:SF129">
    <property type="entry name" value="SERINE PROTEASE HTRA2, MITOCHONDRIAL"/>
    <property type="match status" value="1"/>
</dbReference>
<keyword evidence="2" id="KW-0732">Signal</keyword>
<dbReference type="EMBL" id="BAABRI010000015">
    <property type="protein sequence ID" value="GAA5483568.1"/>
    <property type="molecule type" value="Genomic_DNA"/>
</dbReference>
<evidence type="ECO:0000313" key="5">
    <source>
        <dbReference type="Proteomes" id="UP001476282"/>
    </source>
</evidence>
<dbReference type="Proteomes" id="UP001476282">
    <property type="component" value="Unassembled WGS sequence"/>
</dbReference>
<dbReference type="Gene3D" id="2.40.10.10">
    <property type="entry name" value="Trypsin-like serine proteases"/>
    <property type="match status" value="1"/>
</dbReference>
<keyword evidence="5" id="KW-1185">Reference proteome</keyword>
<dbReference type="SUPFAM" id="SSF50156">
    <property type="entry name" value="PDZ domain-like"/>
    <property type="match status" value="1"/>
</dbReference>
<name>A0ABP9UPU1_9BACT</name>
<dbReference type="PANTHER" id="PTHR22939">
    <property type="entry name" value="SERINE PROTEASE FAMILY S1C HTRA-RELATED"/>
    <property type="match status" value="1"/>
</dbReference>
<protein>
    <recommendedName>
        <fullName evidence="3">PDZ domain-containing protein</fullName>
    </recommendedName>
</protein>
<organism evidence="4 5">
    <name type="scientific">Haloferula sargassicola</name>
    <dbReference type="NCBI Taxonomy" id="490096"/>
    <lineage>
        <taxon>Bacteria</taxon>
        <taxon>Pseudomonadati</taxon>
        <taxon>Verrucomicrobiota</taxon>
        <taxon>Verrucomicrobiia</taxon>
        <taxon>Verrucomicrobiales</taxon>
        <taxon>Verrucomicrobiaceae</taxon>
        <taxon>Haloferula</taxon>
    </lineage>
</organism>
<evidence type="ECO:0000256" key="1">
    <source>
        <dbReference type="ARBA" id="ARBA00010541"/>
    </source>
</evidence>
<accession>A0ABP9UPU1</accession>
<dbReference type="Pfam" id="PF13365">
    <property type="entry name" value="Trypsin_2"/>
    <property type="match status" value="1"/>
</dbReference>
<dbReference type="InterPro" id="IPR001478">
    <property type="entry name" value="PDZ"/>
</dbReference>
<dbReference type="PROSITE" id="PS50106">
    <property type="entry name" value="PDZ"/>
    <property type="match status" value="1"/>
</dbReference>